<reference evidence="2 3" key="1">
    <citation type="submission" date="2023-07" db="EMBL/GenBank/DDBJ databases">
        <title>Citrobacter selenititolerans sp. nov., isolated from seleniferous soil.</title>
        <authorList>
            <person name="Zhang S."/>
            <person name="Li K."/>
            <person name="Peng J."/>
            <person name="Wang H."/>
            <person name="Sun J."/>
            <person name="Guo Y."/>
        </authorList>
    </citation>
    <scope>NUCLEOTIDE SEQUENCE [LARGE SCALE GENOMIC DNA]</scope>
    <source>
        <strain evidence="2 3">S2-9</strain>
    </source>
</reference>
<comment type="caution">
    <text evidence="2">The sequence shown here is derived from an EMBL/GenBank/DDBJ whole genome shotgun (WGS) entry which is preliminary data.</text>
</comment>
<accession>A0ABT8PQL2</accession>
<name>A0ABT8PQL2_9ENTR</name>
<protein>
    <recommendedName>
        <fullName evidence="1">Phage neck terminator protein gp12-like domain-containing protein</fullName>
    </recommendedName>
</protein>
<proteinExistence type="predicted"/>
<dbReference type="EMBL" id="JAUJYW010000002">
    <property type="protein sequence ID" value="MDN8598621.1"/>
    <property type="molecule type" value="Genomic_DNA"/>
</dbReference>
<evidence type="ECO:0000259" key="1">
    <source>
        <dbReference type="Pfam" id="PF23961"/>
    </source>
</evidence>
<gene>
    <name evidence="2" type="ORF">Q0A17_04185</name>
</gene>
<sequence>MPAAVNIDEADLRTALRGFLLSVVGESYEVVKGQDNRVAMPEGKFITMTGLNNDELNKPYSTWQDSGQPTGGLELTNQAKKWICQLDIYGENAGSTASTIFTLARSRYAVRQFAELTQGKGFSITPLYADQPHQTTMINGEKQYEERWTLDLHLQFNLVISTPMEFAAELYVKPASVDATFPPE</sequence>
<keyword evidence="3" id="KW-1185">Reference proteome</keyword>
<dbReference type="Proteomes" id="UP001174867">
    <property type="component" value="Unassembled WGS sequence"/>
</dbReference>
<evidence type="ECO:0000313" key="3">
    <source>
        <dbReference type="Proteomes" id="UP001174867"/>
    </source>
</evidence>
<evidence type="ECO:0000313" key="2">
    <source>
        <dbReference type="EMBL" id="MDN8598621.1"/>
    </source>
</evidence>
<dbReference type="RefSeq" id="WP_301697129.1">
    <property type="nucleotide sequence ID" value="NZ_JAUJYW010000002.1"/>
</dbReference>
<feature type="domain" description="Phage neck terminator protein gp12-like" evidence="1">
    <location>
        <begin position="11"/>
        <end position="167"/>
    </location>
</feature>
<dbReference type="InterPro" id="IPR057087">
    <property type="entry name" value="Gp12-like"/>
</dbReference>
<organism evidence="2 3">
    <name type="scientific">Citrobacter enshiensis</name>
    <dbReference type="NCBI Taxonomy" id="2971264"/>
    <lineage>
        <taxon>Bacteria</taxon>
        <taxon>Pseudomonadati</taxon>
        <taxon>Pseudomonadota</taxon>
        <taxon>Gammaproteobacteria</taxon>
        <taxon>Enterobacterales</taxon>
        <taxon>Enterobacteriaceae</taxon>
        <taxon>Citrobacter</taxon>
    </lineage>
</organism>
<dbReference type="Pfam" id="PF23961">
    <property type="entry name" value="Phage_tail_terminator_9"/>
    <property type="match status" value="1"/>
</dbReference>
<dbReference type="NCBIfam" id="NF047498">
    <property type="entry name" value="LIC_12616_fam"/>
    <property type="match status" value="1"/>
</dbReference>